<sequence>MTLGNAGKDERSPENLVDEVDVSLISAEAVFFEVSTATLNRSGRWRRLCPAQAYQDRPACLRAKRGQPFQCLASRLLRDLALIESTKPKLMRRANWREEARDGRYFSFVLGTTGTDYFEKVLAKLQLAPWDNNYMVFIVLLMPTIPSTRFKLVVPGSGVKLACKILRLNMSKLKQRGVKGPMRDKKDLGTIFKRDWLLAE</sequence>
<protein>
    <submittedName>
        <fullName evidence="1">Uncharacterized protein</fullName>
    </submittedName>
</protein>
<dbReference type="AlphaFoldDB" id="A0A8S1DV94"/>
<proteinExistence type="predicted"/>
<organism evidence="1 2">
    <name type="scientific">Cloeon dipterum</name>
    <dbReference type="NCBI Taxonomy" id="197152"/>
    <lineage>
        <taxon>Eukaryota</taxon>
        <taxon>Metazoa</taxon>
        <taxon>Ecdysozoa</taxon>
        <taxon>Arthropoda</taxon>
        <taxon>Hexapoda</taxon>
        <taxon>Insecta</taxon>
        <taxon>Pterygota</taxon>
        <taxon>Palaeoptera</taxon>
        <taxon>Ephemeroptera</taxon>
        <taxon>Pisciforma</taxon>
        <taxon>Baetidae</taxon>
        <taxon>Cloeon</taxon>
    </lineage>
</organism>
<gene>
    <name evidence="1" type="ORF">CLODIP_2_CD04599</name>
</gene>
<name>A0A8S1DV94_9INSE</name>
<evidence type="ECO:0000313" key="2">
    <source>
        <dbReference type="Proteomes" id="UP000494165"/>
    </source>
</evidence>
<dbReference type="EMBL" id="CADEPI010000656">
    <property type="protein sequence ID" value="CAB3387964.1"/>
    <property type="molecule type" value="Genomic_DNA"/>
</dbReference>
<evidence type="ECO:0000313" key="1">
    <source>
        <dbReference type="EMBL" id="CAB3387964.1"/>
    </source>
</evidence>
<dbReference type="Proteomes" id="UP000494165">
    <property type="component" value="Unassembled WGS sequence"/>
</dbReference>
<reference evidence="1 2" key="1">
    <citation type="submission" date="2020-04" db="EMBL/GenBank/DDBJ databases">
        <authorList>
            <person name="Alioto T."/>
            <person name="Alioto T."/>
            <person name="Gomez Garrido J."/>
        </authorList>
    </citation>
    <scope>NUCLEOTIDE SEQUENCE [LARGE SCALE GENOMIC DNA]</scope>
</reference>
<comment type="caution">
    <text evidence="1">The sequence shown here is derived from an EMBL/GenBank/DDBJ whole genome shotgun (WGS) entry which is preliminary data.</text>
</comment>
<keyword evidence="2" id="KW-1185">Reference proteome</keyword>
<accession>A0A8S1DV94</accession>